<keyword evidence="1" id="KW-0001">2Fe-2S</keyword>
<evidence type="ECO:0000256" key="3">
    <source>
        <dbReference type="ARBA" id="ARBA00023002"/>
    </source>
</evidence>
<evidence type="ECO:0000256" key="2">
    <source>
        <dbReference type="ARBA" id="ARBA00022723"/>
    </source>
</evidence>
<reference evidence="7 8" key="1">
    <citation type="submission" date="2023-07" db="EMBL/GenBank/DDBJ databases">
        <title>Functional and genomic diversity of the sorghum phyllosphere microbiome.</title>
        <authorList>
            <person name="Shade A."/>
        </authorList>
    </citation>
    <scope>NUCLEOTIDE SEQUENCE [LARGE SCALE GENOMIC DNA]</scope>
    <source>
        <strain evidence="7 8">SORGH_AS_0887</strain>
    </source>
</reference>
<dbReference type="EMBL" id="JAUTBK010000002">
    <property type="protein sequence ID" value="MDQ1209420.1"/>
    <property type="molecule type" value="Genomic_DNA"/>
</dbReference>
<keyword evidence="2" id="KW-0479">Metal-binding</keyword>
<dbReference type="Gene3D" id="2.102.10.10">
    <property type="entry name" value="Rieske [2Fe-2S] iron-sulphur domain"/>
    <property type="match status" value="1"/>
</dbReference>
<evidence type="ECO:0000256" key="1">
    <source>
        <dbReference type="ARBA" id="ARBA00022714"/>
    </source>
</evidence>
<dbReference type="RefSeq" id="WP_307003874.1">
    <property type="nucleotide sequence ID" value="NZ_JAUTBK010000002.1"/>
</dbReference>
<dbReference type="InterPro" id="IPR017941">
    <property type="entry name" value="Rieske_2Fe-2S"/>
</dbReference>
<accession>A0ABU0UXX6</accession>
<protein>
    <submittedName>
        <fullName evidence="7">Nitrite reductase/ring-hydroxylating ferredoxin subunit</fullName>
    </submittedName>
</protein>
<dbReference type="PANTHER" id="PTHR21266:SF60">
    <property type="entry name" value="3-KETOSTEROID-9-ALPHA-MONOOXYGENASE, OXYGENASE COMPONENT"/>
    <property type="match status" value="1"/>
</dbReference>
<comment type="caution">
    <text evidence="7">The sequence shown here is derived from an EMBL/GenBank/DDBJ whole genome shotgun (WGS) entry which is preliminary data.</text>
</comment>
<dbReference type="Proteomes" id="UP001233360">
    <property type="component" value="Unassembled WGS sequence"/>
</dbReference>
<dbReference type="SUPFAM" id="SSF50022">
    <property type="entry name" value="ISP domain"/>
    <property type="match status" value="1"/>
</dbReference>
<evidence type="ECO:0000259" key="6">
    <source>
        <dbReference type="PROSITE" id="PS51296"/>
    </source>
</evidence>
<sequence length="216" mass="24783">MIQQWIPILPSVLLEPKEVIQAFVQDIEVVIWRSEQGRVQIWENRCPHRSVRLSLGEVHGESLICAYHGWQFSADHGQCQRIPAQPTQRLPSTLCSTTYTVAEQDGMIWFGGHSHENQSLNMPQSSSYHHYAGSVHLQGDLTGIQQVLSAWGTQIAPWQWQLTQADLDAMLWLTPIQQDQAMLHMMKHSSHSLADAFHRLQQVRDQIENKQEISYV</sequence>
<keyword evidence="5" id="KW-0411">Iron-sulfur</keyword>
<feature type="domain" description="Rieske" evidence="6">
    <location>
        <begin position="5"/>
        <end position="110"/>
    </location>
</feature>
<evidence type="ECO:0000256" key="4">
    <source>
        <dbReference type="ARBA" id="ARBA00023004"/>
    </source>
</evidence>
<name>A0ABU0UXX6_ACIBI</name>
<keyword evidence="4" id="KW-0408">Iron</keyword>
<proteinExistence type="predicted"/>
<evidence type="ECO:0000256" key="5">
    <source>
        <dbReference type="ARBA" id="ARBA00023014"/>
    </source>
</evidence>
<evidence type="ECO:0000313" key="7">
    <source>
        <dbReference type="EMBL" id="MDQ1209420.1"/>
    </source>
</evidence>
<dbReference type="InterPro" id="IPR050584">
    <property type="entry name" value="Cholesterol_7-desaturase"/>
</dbReference>
<dbReference type="PANTHER" id="PTHR21266">
    <property type="entry name" value="IRON-SULFUR DOMAIN CONTAINING PROTEIN"/>
    <property type="match status" value="1"/>
</dbReference>
<dbReference type="Pfam" id="PF00355">
    <property type="entry name" value="Rieske"/>
    <property type="match status" value="1"/>
</dbReference>
<keyword evidence="3" id="KW-0560">Oxidoreductase</keyword>
<keyword evidence="8" id="KW-1185">Reference proteome</keyword>
<gene>
    <name evidence="7" type="ORF">QE380_002343</name>
</gene>
<evidence type="ECO:0000313" key="8">
    <source>
        <dbReference type="Proteomes" id="UP001233360"/>
    </source>
</evidence>
<dbReference type="PROSITE" id="PS51296">
    <property type="entry name" value="RIESKE"/>
    <property type="match status" value="1"/>
</dbReference>
<organism evidence="7 8">
    <name type="scientific">Acinetobacter baylyi</name>
    <dbReference type="NCBI Taxonomy" id="202950"/>
    <lineage>
        <taxon>Bacteria</taxon>
        <taxon>Pseudomonadati</taxon>
        <taxon>Pseudomonadota</taxon>
        <taxon>Gammaproteobacteria</taxon>
        <taxon>Moraxellales</taxon>
        <taxon>Moraxellaceae</taxon>
        <taxon>Acinetobacter</taxon>
    </lineage>
</organism>
<dbReference type="InterPro" id="IPR036922">
    <property type="entry name" value="Rieske_2Fe-2S_sf"/>
</dbReference>